<feature type="transmembrane region" description="Helical" evidence="1">
    <location>
        <begin position="66"/>
        <end position="84"/>
    </location>
</feature>
<dbReference type="AlphaFoldDB" id="A0A7W9P9M1"/>
<evidence type="ECO:0000313" key="2">
    <source>
        <dbReference type="EMBL" id="MBB5911708.1"/>
    </source>
</evidence>
<evidence type="ECO:0000256" key="1">
    <source>
        <dbReference type="SAM" id="Phobius"/>
    </source>
</evidence>
<name>A0A7W9P9M1_9NOCA</name>
<evidence type="ECO:0000313" key="3">
    <source>
        <dbReference type="Proteomes" id="UP000540412"/>
    </source>
</evidence>
<evidence type="ECO:0008006" key="4">
    <source>
        <dbReference type="Google" id="ProtNLM"/>
    </source>
</evidence>
<keyword evidence="1" id="KW-0812">Transmembrane</keyword>
<sequence length="127" mass="12994">MLLAVAGLINAVPVGGAVAIEKAYAAYGISPGGADVEVLLRHRGVLFGILGAGLLVAAFRPGIRSAMVVANAVSFGGFLVVMAAERPVNPALWRVAWFDVAGLVALAGGALLLEWDGRSSGREQGKR</sequence>
<protein>
    <recommendedName>
        <fullName evidence="4">Phosphopantetheine adenylyltransferase</fullName>
    </recommendedName>
</protein>
<feature type="transmembrane region" description="Helical" evidence="1">
    <location>
        <begin position="96"/>
        <end position="113"/>
    </location>
</feature>
<organism evidence="2 3">
    <name type="scientific">Nocardia transvalensis</name>
    <dbReference type="NCBI Taxonomy" id="37333"/>
    <lineage>
        <taxon>Bacteria</taxon>
        <taxon>Bacillati</taxon>
        <taxon>Actinomycetota</taxon>
        <taxon>Actinomycetes</taxon>
        <taxon>Mycobacteriales</taxon>
        <taxon>Nocardiaceae</taxon>
        <taxon>Nocardia</taxon>
    </lineage>
</organism>
<dbReference type="RefSeq" id="WP_157185584.1">
    <property type="nucleotide sequence ID" value="NZ_JACHIT010000001.1"/>
</dbReference>
<keyword evidence="3" id="KW-1185">Reference proteome</keyword>
<dbReference type="Proteomes" id="UP000540412">
    <property type="component" value="Unassembled WGS sequence"/>
</dbReference>
<comment type="caution">
    <text evidence="2">The sequence shown here is derived from an EMBL/GenBank/DDBJ whole genome shotgun (WGS) entry which is preliminary data.</text>
</comment>
<dbReference type="EMBL" id="JACHIT010000001">
    <property type="protein sequence ID" value="MBB5911708.1"/>
    <property type="molecule type" value="Genomic_DNA"/>
</dbReference>
<gene>
    <name evidence="2" type="ORF">BJY24_000575</name>
</gene>
<keyword evidence="1" id="KW-0472">Membrane</keyword>
<reference evidence="2 3" key="1">
    <citation type="submission" date="2020-08" db="EMBL/GenBank/DDBJ databases">
        <title>Sequencing the genomes of 1000 actinobacteria strains.</title>
        <authorList>
            <person name="Klenk H.-P."/>
        </authorList>
    </citation>
    <scope>NUCLEOTIDE SEQUENCE [LARGE SCALE GENOMIC DNA]</scope>
    <source>
        <strain evidence="2 3">DSM 43582</strain>
    </source>
</reference>
<proteinExistence type="predicted"/>
<accession>A0A7W9P9M1</accession>
<keyword evidence="1" id="KW-1133">Transmembrane helix</keyword>
<feature type="transmembrane region" description="Helical" evidence="1">
    <location>
        <begin position="40"/>
        <end position="59"/>
    </location>
</feature>